<keyword evidence="2" id="KW-1185">Reference proteome</keyword>
<dbReference type="EMBL" id="QJNS01000022">
    <property type="protein sequence ID" value="RYO92990.1"/>
    <property type="molecule type" value="Genomic_DNA"/>
</dbReference>
<proteinExistence type="predicted"/>
<dbReference type="InterPro" id="IPR053204">
    <property type="entry name" value="Oxopyrrolidines_Biosynth-assoc"/>
</dbReference>
<protein>
    <submittedName>
        <fullName evidence="1">Uncharacterized protein</fullName>
    </submittedName>
</protein>
<dbReference type="Proteomes" id="UP000294003">
    <property type="component" value="Unassembled WGS sequence"/>
</dbReference>
<sequence length="348" mass="38468">MDDSFEDSTIAALNKHNYDIYVSQSTEDRESVLDAIRQGDFDGLVGTSSSKLAVMTEGYCRSQQSFETFKPLLHDLWYGYYQGGRHPSHSSAEQDRLAFHILRARGMGALTKRARNGSIETAVTLDGVAWEDLPFFVSDMTDFWFNDCACMEAAHRLNFASFLAKLASTGLCNDKLCRIALLVLRETFETVRPLGSVSSSADANAEATMGDLTISDLLPAACAWIREAGRKIVQLSDVFWNDCPGMTGGYGATFTASELGRGLSSSSGFSPQRWMYWLKRLDEIAEEANQAGESSVAEIASEAIDFMLSRVEETDSFVLKEFEAAADDFIGDKNRFSVRHLSSLDEES</sequence>
<organism evidence="1 2">
    <name type="scientific">Monosporascus cannonballus</name>
    <dbReference type="NCBI Taxonomy" id="155416"/>
    <lineage>
        <taxon>Eukaryota</taxon>
        <taxon>Fungi</taxon>
        <taxon>Dikarya</taxon>
        <taxon>Ascomycota</taxon>
        <taxon>Pezizomycotina</taxon>
        <taxon>Sordariomycetes</taxon>
        <taxon>Xylariomycetidae</taxon>
        <taxon>Xylariales</taxon>
        <taxon>Xylariales incertae sedis</taxon>
        <taxon>Monosporascus</taxon>
    </lineage>
</organism>
<reference evidence="1 2" key="1">
    <citation type="submission" date="2018-06" db="EMBL/GenBank/DDBJ databases">
        <title>Complete Genomes of Monosporascus.</title>
        <authorList>
            <person name="Robinson A.J."/>
            <person name="Natvig D.O."/>
        </authorList>
    </citation>
    <scope>NUCLEOTIDE SEQUENCE [LARGE SCALE GENOMIC DNA]</scope>
    <source>
        <strain evidence="1 2">CBS 609.92</strain>
    </source>
</reference>
<name>A0ABY0HGL8_9PEZI</name>
<evidence type="ECO:0000313" key="1">
    <source>
        <dbReference type="EMBL" id="RYO92990.1"/>
    </source>
</evidence>
<dbReference type="InterPro" id="IPR022085">
    <property type="entry name" value="OpdG"/>
</dbReference>
<dbReference type="PANTHER" id="PTHR38797">
    <property type="entry name" value="NUCLEAR PORE COMPLEX PROTEIN NUP85-RELATED"/>
    <property type="match status" value="1"/>
</dbReference>
<dbReference type="Pfam" id="PF12311">
    <property type="entry name" value="DUF3632"/>
    <property type="match status" value="1"/>
</dbReference>
<evidence type="ECO:0000313" key="2">
    <source>
        <dbReference type="Proteomes" id="UP000294003"/>
    </source>
</evidence>
<comment type="caution">
    <text evidence="1">The sequence shown here is derived from an EMBL/GenBank/DDBJ whole genome shotgun (WGS) entry which is preliminary data.</text>
</comment>
<gene>
    <name evidence="1" type="ORF">DL762_001352</name>
</gene>
<accession>A0ABY0HGL8</accession>
<dbReference type="PANTHER" id="PTHR38797:SF7">
    <property type="entry name" value="TRANSCRIPTION FACTOR DOMAIN-CONTAINING PROTEIN"/>
    <property type="match status" value="1"/>
</dbReference>